<dbReference type="InterPro" id="IPR002933">
    <property type="entry name" value="Peptidase_M20"/>
</dbReference>
<dbReference type="InterPro" id="IPR001261">
    <property type="entry name" value="ArgE/DapE_CS"/>
</dbReference>
<dbReference type="InterPro" id="IPR010964">
    <property type="entry name" value="M20A_pepV-rel"/>
</dbReference>
<organism evidence="9 10">
    <name type="scientific">Paenactinomyces guangxiensis</name>
    <dbReference type="NCBI Taxonomy" id="1490290"/>
    <lineage>
        <taxon>Bacteria</taxon>
        <taxon>Bacillati</taxon>
        <taxon>Bacillota</taxon>
        <taxon>Bacilli</taxon>
        <taxon>Bacillales</taxon>
        <taxon>Thermoactinomycetaceae</taxon>
        <taxon>Paenactinomyces</taxon>
    </lineage>
</organism>
<keyword evidence="5" id="KW-0378">Hydrolase</keyword>
<dbReference type="PROSITE" id="PS00758">
    <property type="entry name" value="ARGE_DAPE_CPG2_1"/>
    <property type="match status" value="1"/>
</dbReference>
<dbReference type="PROSITE" id="PS00759">
    <property type="entry name" value="ARGE_DAPE_CPG2_2"/>
    <property type="match status" value="1"/>
</dbReference>
<comment type="cofactor">
    <cofactor evidence="1">
        <name>Zn(2+)</name>
        <dbReference type="ChEBI" id="CHEBI:29105"/>
    </cofactor>
</comment>
<evidence type="ECO:0000256" key="4">
    <source>
        <dbReference type="ARBA" id="ARBA00022723"/>
    </source>
</evidence>
<comment type="caution">
    <text evidence="9">The sequence shown here is derived from an EMBL/GenBank/DDBJ whole genome shotgun (WGS) entry which is preliminary data.</text>
</comment>
<dbReference type="SUPFAM" id="SSF53187">
    <property type="entry name" value="Zn-dependent exopeptidases"/>
    <property type="match status" value="1"/>
</dbReference>
<dbReference type="AlphaFoldDB" id="A0A7W2A9N8"/>
<dbReference type="GO" id="GO:0008237">
    <property type="term" value="F:metallopeptidase activity"/>
    <property type="evidence" value="ECO:0007669"/>
    <property type="project" value="UniProtKB-KW"/>
</dbReference>
<comment type="similarity">
    <text evidence="2">Belongs to the peptidase M20A family.</text>
</comment>
<name>A0A7W2A9N8_9BACL</name>
<dbReference type="Pfam" id="PF01546">
    <property type="entry name" value="Peptidase_M20"/>
    <property type="match status" value="1"/>
</dbReference>
<proteinExistence type="inferred from homology"/>
<dbReference type="Gene3D" id="3.40.630.10">
    <property type="entry name" value="Zn peptidases"/>
    <property type="match status" value="1"/>
</dbReference>
<dbReference type="CDD" id="cd03888">
    <property type="entry name" value="M20_PepV"/>
    <property type="match status" value="1"/>
</dbReference>
<dbReference type="InterPro" id="IPR036264">
    <property type="entry name" value="Bact_exopeptidase_dim_dom"/>
</dbReference>
<dbReference type="PANTHER" id="PTHR43808">
    <property type="entry name" value="ACETYLORNITHINE DEACETYLASE"/>
    <property type="match status" value="1"/>
</dbReference>
<evidence type="ECO:0000256" key="8">
    <source>
        <dbReference type="ARBA" id="ARBA00023049"/>
    </source>
</evidence>
<dbReference type="GO" id="GO:0008777">
    <property type="term" value="F:acetylornithine deacetylase activity"/>
    <property type="evidence" value="ECO:0007669"/>
    <property type="project" value="TreeGrafter"/>
</dbReference>
<dbReference type="GO" id="GO:0006526">
    <property type="term" value="P:L-arginine biosynthetic process"/>
    <property type="evidence" value="ECO:0007669"/>
    <property type="project" value="TreeGrafter"/>
</dbReference>
<keyword evidence="10" id="KW-1185">Reference proteome</keyword>
<dbReference type="InterPro" id="IPR050072">
    <property type="entry name" value="Peptidase_M20A"/>
</dbReference>
<evidence type="ECO:0000256" key="1">
    <source>
        <dbReference type="ARBA" id="ARBA00001947"/>
    </source>
</evidence>
<keyword evidence="7" id="KW-0224">Dipeptidase</keyword>
<keyword evidence="8" id="KW-0482">Metalloprotease</keyword>
<dbReference type="GO" id="GO:0008270">
    <property type="term" value="F:zinc ion binding"/>
    <property type="evidence" value="ECO:0007669"/>
    <property type="project" value="InterPro"/>
</dbReference>
<sequence length="479" mass="52569">MDWKKAAQSYRDEFMDTLKAFLSINSVEDMATASPGRPFGKGVAEALEFMLDRAAADGFTTKNLEGYAGYVEYGKGAEQIGVLAHVDVVPAGDGWTTPPFSPSVRDGRIYARGAIDDKGPALAAYFALKIVKDSGLPVSKRIRLILGTDEESGWLCMKRYRELEKLPEIGFSPDADFPIVHAEKGQINPVLTLAGDGNEGPSQSKGRSRWVLQSFHSGERVNMVPDQASASVKISGLQSSEHPLETLKADFSHFLHAKKAKGSLEQRGEEWVFSLEGKSAHGMEPYAGKNAGLMLASFLHRYPFEGQDHHFLQFLSAVLYEDHYGDNLGLACEDDVSGKLTVNPGVLQYHPDGGAVVKLNIRYPASIKADSLVERFQQKSKSLGWKVQNVRTSNAHYVPKDHPSIRTLQRVYEAQTGMRAGLISSGGATYARTLKYGVAFGPVFPGNEMTAHQCNEYAELEHLMLAMSIYAQAIYELAK</sequence>
<evidence type="ECO:0000256" key="5">
    <source>
        <dbReference type="ARBA" id="ARBA00022801"/>
    </source>
</evidence>
<dbReference type="Gene3D" id="3.30.70.360">
    <property type="match status" value="2"/>
</dbReference>
<keyword evidence="4" id="KW-0479">Metal-binding</keyword>
<dbReference type="GO" id="GO:0016805">
    <property type="term" value="F:dipeptidase activity"/>
    <property type="evidence" value="ECO:0007669"/>
    <property type="project" value="UniProtKB-KW"/>
</dbReference>
<dbReference type="PANTHER" id="PTHR43808:SF31">
    <property type="entry name" value="N-ACETYL-L-CITRULLINE DEACETYLASE"/>
    <property type="match status" value="1"/>
</dbReference>
<gene>
    <name evidence="9" type="primary">pepV</name>
    <name evidence="9" type="ORF">H1191_16720</name>
</gene>
<evidence type="ECO:0000256" key="3">
    <source>
        <dbReference type="ARBA" id="ARBA00022670"/>
    </source>
</evidence>
<dbReference type="RefSeq" id="WP_181753906.1">
    <property type="nucleotide sequence ID" value="NZ_JACEIQ010000021.1"/>
</dbReference>
<dbReference type="NCBIfam" id="TIGR01887">
    <property type="entry name" value="dipeptidaselike"/>
    <property type="match status" value="1"/>
</dbReference>
<evidence type="ECO:0000256" key="2">
    <source>
        <dbReference type="ARBA" id="ARBA00006247"/>
    </source>
</evidence>
<keyword evidence="6" id="KW-0862">Zinc</keyword>
<dbReference type="GO" id="GO:0006508">
    <property type="term" value="P:proteolysis"/>
    <property type="evidence" value="ECO:0007669"/>
    <property type="project" value="UniProtKB-KW"/>
</dbReference>
<keyword evidence="3" id="KW-0645">Protease</keyword>
<dbReference type="EMBL" id="JACEIQ010000021">
    <property type="protein sequence ID" value="MBA4495935.1"/>
    <property type="molecule type" value="Genomic_DNA"/>
</dbReference>
<dbReference type="NCBIfam" id="NF005591">
    <property type="entry name" value="PRK07318.1"/>
    <property type="match status" value="1"/>
</dbReference>
<dbReference type="Proteomes" id="UP000535491">
    <property type="component" value="Unassembled WGS sequence"/>
</dbReference>
<dbReference type="SUPFAM" id="SSF55031">
    <property type="entry name" value="Bacterial exopeptidase dimerisation domain"/>
    <property type="match status" value="1"/>
</dbReference>
<protein>
    <submittedName>
        <fullName evidence="9">Dipeptidase PepV</fullName>
    </submittedName>
</protein>
<evidence type="ECO:0000256" key="7">
    <source>
        <dbReference type="ARBA" id="ARBA00022997"/>
    </source>
</evidence>
<evidence type="ECO:0000256" key="6">
    <source>
        <dbReference type="ARBA" id="ARBA00022833"/>
    </source>
</evidence>
<reference evidence="9 10" key="1">
    <citation type="submission" date="2020-07" db="EMBL/GenBank/DDBJ databases">
        <authorList>
            <person name="Feng H."/>
        </authorList>
    </citation>
    <scope>NUCLEOTIDE SEQUENCE [LARGE SCALE GENOMIC DNA]</scope>
    <source>
        <strain evidence="10">s-10</strain>
    </source>
</reference>
<evidence type="ECO:0000313" key="10">
    <source>
        <dbReference type="Proteomes" id="UP000535491"/>
    </source>
</evidence>
<evidence type="ECO:0000313" key="9">
    <source>
        <dbReference type="EMBL" id="MBA4495935.1"/>
    </source>
</evidence>
<accession>A0A7W2A9N8</accession>